<protein>
    <submittedName>
        <fullName evidence="2">Uncharacterized protein</fullName>
    </submittedName>
</protein>
<dbReference type="VEuPathDB" id="CryptoDB:Cvel_7964"/>
<proteinExistence type="predicted"/>
<dbReference type="AlphaFoldDB" id="A0A0G4HQP1"/>
<gene>
    <name evidence="2" type="ORF">Cvel_7964</name>
</gene>
<accession>A0A0G4HQP1</accession>
<dbReference type="EMBL" id="CDMZ01003495">
    <property type="protein sequence ID" value="CEM46578.1"/>
    <property type="molecule type" value="Genomic_DNA"/>
</dbReference>
<evidence type="ECO:0000256" key="1">
    <source>
        <dbReference type="SAM" id="MobiDB-lite"/>
    </source>
</evidence>
<feature type="region of interest" description="Disordered" evidence="1">
    <location>
        <begin position="239"/>
        <end position="291"/>
    </location>
</feature>
<name>A0A0G4HQP1_9ALVE</name>
<dbReference type="PhylomeDB" id="A0A0G4HQP1"/>
<feature type="compositionally biased region" description="Basic and acidic residues" evidence="1">
    <location>
        <begin position="239"/>
        <end position="262"/>
    </location>
</feature>
<sequence>MHDYDSDAVSRQEKRKFNNFMLRLLIEAGEEDEQFFDIVNAEREKPGVIHHSVFTALENFYGKGKITELVFALILFLKYLGQGEIEPIERLTAVDEKLSKTSKNGYRVDGFIQLVVYAGGLDMDDQEKIWRMVADLLDKNGTLPSLNDIYTEIQAMGAARAAARGKKKESVKAEDAGHEFGAAAVVKKKVKQQVQVEKDEGDKSETDAPLCYKCAYFGHMYFECTLSREEIRKKMENDKKKLSAGVKEKEKETKEKKVEARHVTVCSDDSEFGESGASDSNDSYDPDELYF</sequence>
<evidence type="ECO:0000313" key="2">
    <source>
        <dbReference type="EMBL" id="CEM46578.1"/>
    </source>
</evidence>
<feature type="compositionally biased region" description="Acidic residues" evidence="1">
    <location>
        <begin position="282"/>
        <end position="291"/>
    </location>
</feature>
<reference evidence="2" key="1">
    <citation type="submission" date="2014-11" db="EMBL/GenBank/DDBJ databases">
        <authorList>
            <person name="Otto D Thomas"/>
            <person name="Naeem Raeece"/>
        </authorList>
    </citation>
    <scope>NUCLEOTIDE SEQUENCE</scope>
</reference>
<organism evidence="2">
    <name type="scientific">Chromera velia CCMP2878</name>
    <dbReference type="NCBI Taxonomy" id="1169474"/>
    <lineage>
        <taxon>Eukaryota</taxon>
        <taxon>Sar</taxon>
        <taxon>Alveolata</taxon>
        <taxon>Colpodellida</taxon>
        <taxon>Chromeraceae</taxon>
        <taxon>Chromera</taxon>
    </lineage>
</organism>